<dbReference type="PROSITE" id="PS50199">
    <property type="entry name" value="ZF_RANBP2_2"/>
    <property type="match status" value="1"/>
</dbReference>
<proteinExistence type="inferred from homology"/>
<dbReference type="InterPro" id="IPR045840">
    <property type="entry name" value="Ariadne"/>
</dbReference>
<feature type="domain" description="RING-type" evidence="17">
    <location>
        <begin position="120"/>
        <end position="340"/>
    </location>
</feature>
<dbReference type="InterPro" id="IPR017907">
    <property type="entry name" value="Znf_RING_CS"/>
</dbReference>
<dbReference type="Gene3D" id="1.20.120.1750">
    <property type="match status" value="1"/>
</dbReference>
<evidence type="ECO:0000313" key="21">
    <source>
        <dbReference type="Proteomes" id="UP000583929"/>
    </source>
</evidence>
<evidence type="ECO:0000256" key="6">
    <source>
        <dbReference type="ARBA" id="ARBA00012251"/>
    </source>
</evidence>
<dbReference type="Pfam" id="PF22191">
    <property type="entry name" value="IBR_1"/>
    <property type="match status" value="1"/>
</dbReference>
<evidence type="ECO:0000256" key="10">
    <source>
        <dbReference type="ARBA" id="ARBA00022737"/>
    </source>
</evidence>
<dbReference type="GO" id="GO:0016567">
    <property type="term" value="P:protein ubiquitination"/>
    <property type="evidence" value="ECO:0007669"/>
    <property type="project" value="UniProtKB-UniPathway"/>
</dbReference>
<dbReference type="InterPro" id="IPR036443">
    <property type="entry name" value="Znf_RanBP2_sf"/>
</dbReference>
<organism evidence="19 21">
    <name type="scientific">Cannabis sativa</name>
    <name type="common">Hemp</name>
    <name type="synonym">Marijuana</name>
    <dbReference type="NCBI Taxonomy" id="3483"/>
    <lineage>
        <taxon>Eukaryota</taxon>
        <taxon>Viridiplantae</taxon>
        <taxon>Streptophyta</taxon>
        <taxon>Embryophyta</taxon>
        <taxon>Tracheophyta</taxon>
        <taxon>Spermatophyta</taxon>
        <taxon>Magnoliopsida</taxon>
        <taxon>eudicotyledons</taxon>
        <taxon>Gunneridae</taxon>
        <taxon>Pentapetalae</taxon>
        <taxon>rosids</taxon>
        <taxon>fabids</taxon>
        <taxon>Rosales</taxon>
        <taxon>Cannabaceae</taxon>
        <taxon>Cannabis</taxon>
    </lineage>
</organism>
<comment type="function">
    <text evidence="3">Might act as an E3 ubiquitin-protein ligase, or as part of E3 complex, which accepts ubiquitin from specific E2 ubiquitin-conjugating enzymes and then transfers it to substrates.</text>
</comment>
<name>A0A7J6H580_CANSA</name>
<evidence type="ECO:0000259" key="16">
    <source>
        <dbReference type="PROSITE" id="PS50199"/>
    </source>
</evidence>
<accession>A0A7J6H580</accession>
<evidence type="ECO:0000313" key="18">
    <source>
        <dbReference type="EMBL" id="KAF4358990.1"/>
    </source>
</evidence>
<dbReference type="Pfam" id="PF01485">
    <property type="entry name" value="IBR"/>
    <property type="match status" value="1"/>
</dbReference>
<dbReference type="InterPro" id="IPR013083">
    <property type="entry name" value="Znf_RING/FYVE/PHD"/>
</dbReference>
<dbReference type="PROSITE" id="PS01358">
    <property type="entry name" value="ZF_RANBP2_1"/>
    <property type="match status" value="1"/>
</dbReference>
<evidence type="ECO:0000256" key="1">
    <source>
        <dbReference type="ARBA" id="ARBA00001798"/>
    </source>
</evidence>
<evidence type="ECO:0000256" key="8">
    <source>
        <dbReference type="ARBA" id="ARBA00022679"/>
    </source>
</evidence>
<keyword evidence="12" id="KW-0833">Ubl conjugation pathway</keyword>
<dbReference type="Proteomes" id="UP000525078">
    <property type="component" value="Unassembled WGS sequence"/>
</dbReference>
<evidence type="ECO:0000256" key="12">
    <source>
        <dbReference type="ARBA" id="ARBA00022786"/>
    </source>
</evidence>
<feature type="domain" description="RING-type" evidence="15">
    <location>
        <begin position="124"/>
        <end position="171"/>
    </location>
</feature>
<keyword evidence="8" id="KW-0808">Transferase</keyword>
<dbReference type="PROSITE" id="PS00518">
    <property type="entry name" value="ZF_RING_1"/>
    <property type="match status" value="1"/>
</dbReference>
<dbReference type="SUPFAM" id="SSF57850">
    <property type="entry name" value="RING/U-box"/>
    <property type="match status" value="3"/>
</dbReference>
<evidence type="ECO:0000259" key="17">
    <source>
        <dbReference type="PROSITE" id="PS51873"/>
    </source>
</evidence>
<dbReference type="OrthoDB" id="10009520at2759"/>
<evidence type="ECO:0000256" key="11">
    <source>
        <dbReference type="ARBA" id="ARBA00022771"/>
    </source>
</evidence>
<comment type="cofactor">
    <cofactor evidence="2">
        <name>Zn(2+)</name>
        <dbReference type="ChEBI" id="CHEBI:29105"/>
    </cofactor>
</comment>
<dbReference type="FunFam" id="1.20.120.1750:FF:000027">
    <property type="entry name" value="RBR-type E3 ubiquitin transferase"/>
    <property type="match status" value="1"/>
</dbReference>
<sequence length="551" mass="64247">MECMEETIKFNALHIDENSIVAGSFFDRLVKEEEDEQEQSETGGNYVILNEAEIRQRQEDDILRVSTALSESRAAAIVLLRHFNWNLSKLFDNWFDDEDQVRNLVGLYRTPIVLRFLSDHPITCGICLEICDNISNTTAWASCGHPFCRDCYGGYISKSINDEGPGCLFLRCPDPSCGAAVGEDMIGMLIIDNTIKLKYSRYLLRSYVEDSYRKRKIKWCPAPGCDYAVDFFDFIGNNCRTGFDVYCRCSFSFCWNCNEEAHRPVDCDTVAKWNMKNKDESENANWILVNTKSCPQCKRLIEKDHGCNHMRCAAPCRYEFCWHCLGEWTTKSFHSCNKYLPEAPAPEADENDIKRREMVKASLLKYTHYYNRWVANLRSRQKAVEAIRLVQAEYLDRLSLLYGQEKPLLRFITEAWQQIIRCRRVLQWSYAYGYYFPQHQWAKKQFFEYLQGEAEFSLERLHYCAEKELEKYLDGEGSSVQEFMDYRLKLAELTSVIGNYFKNLVRALEDGLTEVESNGTYWSCELCSFMNSLATTRCQMCHNFPMTIDLS</sequence>
<dbReference type="GO" id="GO:0008270">
    <property type="term" value="F:zinc ion binding"/>
    <property type="evidence" value="ECO:0007669"/>
    <property type="project" value="UniProtKB-KW"/>
</dbReference>
<gene>
    <name evidence="18" type="ORF">F8388_015037</name>
    <name evidence="19" type="ORF">G4B88_024423</name>
</gene>
<keyword evidence="10" id="KW-0677">Repeat</keyword>
<dbReference type="PROSITE" id="PS51873">
    <property type="entry name" value="TRIAD"/>
    <property type="match status" value="1"/>
</dbReference>
<dbReference type="EMBL" id="JAATIQ010000063">
    <property type="protein sequence ID" value="KAF4390417.1"/>
    <property type="molecule type" value="Genomic_DNA"/>
</dbReference>
<evidence type="ECO:0000256" key="5">
    <source>
        <dbReference type="ARBA" id="ARBA00005884"/>
    </source>
</evidence>
<dbReference type="FunFam" id="3.30.40.10:FF:000019">
    <property type="entry name" value="RBR-type E3 ubiquitin transferase"/>
    <property type="match status" value="1"/>
</dbReference>
<protein>
    <recommendedName>
        <fullName evidence="7">RanBP-type and C3HC4-type zinc finger-containing protein 1</fullName>
        <ecNumber evidence="6">2.3.2.31</ecNumber>
    </recommendedName>
</protein>
<evidence type="ECO:0000256" key="4">
    <source>
        <dbReference type="ARBA" id="ARBA00004906"/>
    </source>
</evidence>
<comment type="caution">
    <text evidence="19">The sequence shown here is derived from an EMBL/GenBank/DDBJ whole genome shotgun (WGS) entry which is preliminary data.</text>
</comment>
<evidence type="ECO:0000313" key="20">
    <source>
        <dbReference type="Proteomes" id="UP000525078"/>
    </source>
</evidence>
<keyword evidence="9" id="KW-0479">Metal-binding</keyword>
<keyword evidence="13" id="KW-0862">Zinc</keyword>
<feature type="domain" description="RanBP2-type" evidence="16">
    <location>
        <begin position="517"/>
        <end position="547"/>
    </location>
</feature>
<dbReference type="EC" id="2.3.2.31" evidence="6"/>
<dbReference type="InterPro" id="IPR044066">
    <property type="entry name" value="TRIAD_supradom"/>
</dbReference>
<dbReference type="Proteomes" id="UP000583929">
    <property type="component" value="Unassembled WGS sequence"/>
</dbReference>
<dbReference type="GO" id="GO:0061630">
    <property type="term" value="F:ubiquitin protein ligase activity"/>
    <property type="evidence" value="ECO:0007669"/>
    <property type="project" value="UniProtKB-EC"/>
</dbReference>
<dbReference type="PROSITE" id="PS50089">
    <property type="entry name" value="ZF_RING_2"/>
    <property type="match status" value="1"/>
</dbReference>
<evidence type="ECO:0000313" key="19">
    <source>
        <dbReference type="EMBL" id="KAF4390417.1"/>
    </source>
</evidence>
<dbReference type="InterPro" id="IPR031127">
    <property type="entry name" value="E3_UB_ligase_RBR"/>
</dbReference>
<dbReference type="Pfam" id="PF19422">
    <property type="entry name" value="Ariadne"/>
    <property type="match status" value="1"/>
</dbReference>
<comment type="similarity">
    <text evidence="5">Belongs to the RBR family. Ariadne subfamily.</text>
</comment>
<evidence type="ECO:0000256" key="7">
    <source>
        <dbReference type="ARBA" id="ARBA00017887"/>
    </source>
</evidence>
<dbReference type="InterPro" id="IPR048962">
    <property type="entry name" value="ARIH1-like_UBL"/>
</dbReference>
<reference evidence="20 21" key="1">
    <citation type="journal article" date="2020" name="bioRxiv">
        <title>Sequence and annotation of 42 cannabis genomes reveals extensive copy number variation in cannabinoid synthesis and pathogen resistance genes.</title>
        <authorList>
            <person name="Mckernan K.J."/>
            <person name="Helbert Y."/>
            <person name="Kane L.T."/>
            <person name="Ebling H."/>
            <person name="Zhang L."/>
            <person name="Liu B."/>
            <person name="Eaton Z."/>
            <person name="Mclaughlin S."/>
            <person name="Kingan S."/>
            <person name="Baybayan P."/>
            <person name="Concepcion G."/>
            <person name="Jordan M."/>
            <person name="Riva A."/>
            <person name="Barbazuk W."/>
            <person name="Harkins T."/>
        </authorList>
    </citation>
    <scope>NUCLEOTIDE SEQUENCE [LARGE SCALE GENOMIC DNA]</scope>
    <source>
        <strain evidence="20 21">cv. Jamaican Lion 4</strain>
        <strain evidence="19">Father</strain>
        <strain evidence="18">Mother</strain>
        <tissue evidence="19">Leaf</tissue>
    </source>
</reference>
<evidence type="ECO:0000256" key="2">
    <source>
        <dbReference type="ARBA" id="ARBA00001947"/>
    </source>
</evidence>
<evidence type="ECO:0000256" key="14">
    <source>
        <dbReference type="PROSITE-ProRule" id="PRU00322"/>
    </source>
</evidence>
<dbReference type="InterPro" id="IPR001841">
    <property type="entry name" value="Znf_RING"/>
</dbReference>
<comment type="pathway">
    <text evidence="4">Protein modification; protein ubiquitination.</text>
</comment>
<comment type="catalytic activity">
    <reaction evidence="1">
        <text>[E2 ubiquitin-conjugating enzyme]-S-ubiquitinyl-L-cysteine + [acceptor protein]-L-lysine = [E2 ubiquitin-conjugating enzyme]-L-cysteine + [acceptor protein]-N(6)-ubiquitinyl-L-lysine.</text>
        <dbReference type="EC" id="2.3.2.31"/>
    </reaction>
</comment>
<evidence type="ECO:0000259" key="15">
    <source>
        <dbReference type="PROSITE" id="PS50089"/>
    </source>
</evidence>
<dbReference type="InterPro" id="IPR001876">
    <property type="entry name" value="Znf_RanBP2"/>
</dbReference>
<dbReference type="SMART" id="SM00647">
    <property type="entry name" value="IBR"/>
    <property type="match status" value="2"/>
</dbReference>
<keyword evidence="21" id="KW-1185">Reference proteome</keyword>
<dbReference type="CDD" id="cd20346">
    <property type="entry name" value="BRcat_RBR_ANKIB1"/>
    <property type="match status" value="1"/>
</dbReference>
<dbReference type="PANTHER" id="PTHR11685">
    <property type="entry name" value="RBR FAMILY RING FINGER AND IBR DOMAIN-CONTAINING"/>
    <property type="match status" value="1"/>
</dbReference>
<evidence type="ECO:0000256" key="9">
    <source>
        <dbReference type="ARBA" id="ARBA00022723"/>
    </source>
</evidence>
<dbReference type="SUPFAM" id="SSF90209">
    <property type="entry name" value="Ran binding protein zinc finger-like"/>
    <property type="match status" value="1"/>
</dbReference>
<dbReference type="UniPathway" id="UPA00143"/>
<evidence type="ECO:0000256" key="13">
    <source>
        <dbReference type="ARBA" id="ARBA00022833"/>
    </source>
</evidence>
<evidence type="ECO:0000256" key="3">
    <source>
        <dbReference type="ARBA" id="ARBA00003976"/>
    </source>
</evidence>
<dbReference type="EMBL" id="JAATIP010000219">
    <property type="protein sequence ID" value="KAF4358990.1"/>
    <property type="molecule type" value="Genomic_DNA"/>
</dbReference>
<dbReference type="Gene3D" id="3.30.40.10">
    <property type="entry name" value="Zinc/RING finger domain, C3HC4 (zinc finger)"/>
    <property type="match status" value="1"/>
</dbReference>
<dbReference type="InterPro" id="IPR002867">
    <property type="entry name" value="IBR_dom"/>
</dbReference>
<dbReference type="Pfam" id="PF21235">
    <property type="entry name" value="UBA_ARI1"/>
    <property type="match status" value="1"/>
</dbReference>
<keyword evidence="11 14" id="KW-0863">Zinc-finger</keyword>
<dbReference type="AlphaFoldDB" id="A0A7J6H580"/>